<comment type="caution">
    <text evidence="3">The sequence shown here is derived from an EMBL/GenBank/DDBJ whole genome shotgun (WGS) entry which is preliminary data.</text>
</comment>
<feature type="domain" description="LsmAD" evidence="2">
    <location>
        <begin position="241"/>
        <end position="312"/>
    </location>
</feature>
<proteinExistence type="predicted"/>
<feature type="region of interest" description="Disordered" evidence="1">
    <location>
        <begin position="368"/>
        <end position="390"/>
    </location>
</feature>
<feature type="compositionally biased region" description="Polar residues" evidence="1">
    <location>
        <begin position="490"/>
        <end position="544"/>
    </location>
</feature>
<evidence type="ECO:0000256" key="1">
    <source>
        <dbReference type="SAM" id="MobiDB-lite"/>
    </source>
</evidence>
<feature type="compositionally biased region" description="Polar residues" evidence="1">
    <location>
        <begin position="372"/>
        <end position="387"/>
    </location>
</feature>
<dbReference type="EMBL" id="BAABME010001457">
    <property type="protein sequence ID" value="GAA0149728.1"/>
    <property type="molecule type" value="Genomic_DNA"/>
</dbReference>
<dbReference type="PANTHER" id="PTHR12854">
    <property type="entry name" value="ATAXIN 2-RELATED"/>
    <property type="match status" value="1"/>
</dbReference>
<dbReference type="Pfam" id="PF14438">
    <property type="entry name" value="SM-ATX"/>
    <property type="match status" value="1"/>
</dbReference>
<accession>A0AAV3PF47</accession>
<dbReference type="GO" id="GO:0034063">
    <property type="term" value="P:stress granule assembly"/>
    <property type="evidence" value="ECO:0007669"/>
    <property type="project" value="TreeGrafter"/>
</dbReference>
<protein>
    <submittedName>
        <fullName evidence="3">RNA metabolism protein</fullName>
    </submittedName>
</protein>
<evidence type="ECO:0000313" key="4">
    <source>
        <dbReference type="Proteomes" id="UP001454036"/>
    </source>
</evidence>
<evidence type="ECO:0000313" key="3">
    <source>
        <dbReference type="EMBL" id="GAA0149728.1"/>
    </source>
</evidence>
<reference evidence="3 4" key="1">
    <citation type="submission" date="2024-01" db="EMBL/GenBank/DDBJ databases">
        <title>The complete chloroplast genome sequence of Lithospermum erythrorhizon: insights into the phylogenetic relationship among Boraginaceae species and the maternal lineages of purple gromwells.</title>
        <authorList>
            <person name="Okada T."/>
            <person name="Watanabe K."/>
        </authorList>
    </citation>
    <scope>NUCLEOTIDE SEQUENCE [LARGE SCALE GENOMIC DNA]</scope>
</reference>
<dbReference type="GO" id="GO:0003729">
    <property type="term" value="F:mRNA binding"/>
    <property type="evidence" value="ECO:0007669"/>
    <property type="project" value="TreeGrafter"/>
</dbReference>
<feature type="region of interest" description="Disordered" evidence="1">
    <location>
        <begin position="1"/>
        <end position="43"/>
    </location>
</feature>
<evidence type="ECO:0000259" key="2">
    <source>
        <dbReference type="SMART" id="SM01272"/>
    </source>
</evidence>
<dbReference type="InterPro" id="IPR025852">
    <property type="entry name" value="SM_dom_ATX"/>
</dbReference>
<feature type="compositionally biased region" description="Basic and acidic residues" evidence="1">
    <location>
        <begin position="19"/>
        <end position="31"/>
    </location>
</feature>
<sequence length="655" mass="72365">MSLQQIGQPRSSANGFGLRRNDRDSDVKAENRLQTGKAPGRSSSVGENLYSLFLLVYIISLSLSTRWLLDLIGKEGVFGSLSRERLVYLTTCFIGHNVEVQVMNGSVYSGIFHATNAEDFGIILKMAQLIKDGSRGAKSNSDLFNKPPSKVLIIPSEELVQVIAKGVPVTCDGSTPELLVENKQELMTDSYISQSRHVEMQRELERWVPDDDVPECPELENIFDGSWHRGWDQFEVNKTLFGVKSTFDEELYTTRLEKGPQMRELEKEALRIAREIEGEDTSDLHLAEERGLQLHGNLEVDEETRFSSVFRKVDDSGYDDTEEILLDYRNDETFGGVPSSTVHNIVTELSNGKTSESDQLGGRTFPMEGFPMSQSSTSRDFYQSVSDDSVRQHTMDHFPTLNDNRVHINPYAEHVGGNNVKEDIEKKKLAEQGPISKPDDACSSLKLKEEDSGKARLSADATSYAPPLSSLKLHDKGSSPSEKPVAEVFSKTQGTSQSSNSRSGPSISTSSNSDNGIPASTSGGPRISPSSSMGSLTSEKSTLNPHAKEFRLNPKAKSFSPSQTPMRPASPVSDGSLYYHANMATVPHMHGMPVGVGLRHTYPAHQPVVFNPQSAPTAQAYFPPGGPQMMFGHPRQQLVYMPPYPAEMQYKGREY</sequence>
<dbReference type="PANTHER" id="PTHR12854:SF7">
    <property type="entry name" value="ATAXIN-2 HOMOLOG"/>
    <property type="match status" value="1"/>
</dbReference>
<feature type="compositionally biased region" description="Polar residues" evidence="1">
    <location>
        <begin position="1"/>
        <end position="14"/>
    </location>
</feature>
<gene>
    <name evidence="3" type="ORF">LIER_08835</name>
</gene>
<dbReference type="InterPro" id="IPR009604">
    <property type="entry name" value="LsmAD_domain"/>
</dbReference>
<keyword evidence="4" id="KW-1185">Reference proteome</keyword>
<feature type="region of interest" description="Disordered" evidence="1">
    <location>
        <begin position="431"/>
        <end position="571"/>
    </location>
</feature>
<dbReference type="SMART" id="SM01272">
    <property type="entry name" value="LsmAD"/>
    <property type="match status" value="1"/>
</dbReference>
<dbReference type="Pfam" id="PF06741">
    <property type="entry name" value="LsmAD"/>
    <property type="match status" value="1"/>
</dbReference>
<dbReference type="GO" id="GO:0010494">
    <property type="term" value="C:cytoplasmic stress granule"/>
    <property type="evidence" value="ECO:0007669"/>
    <property type="project" value="TreeGrafter"/>
</dbReference>
<dbReference type="AlphaFoldDB" id="A0AAV3PF47"/>
<dbReference type="InterPro" id="IPR045117">
    <property type="entry name" value="ATXN2-like"/>
</dbReference>
<name>A0AAV3PF47_LITER</name>
<dbReference type="Proteomes" id="UP001454036">
    <property type="component" value="Unassembled WGS sequence"/>
</dbReference>
<organism evidence="3 4">
    <name type="scientific">Lithospermum erythrorhizon</name>
    <name type="common">Purple gromwell</name>
    <name type="synonym">Lithospermum officinale var. erythrorhizon</name>
    <dbReference type="NCBI Taxonomy" id="34254"/>
    <lineage>
        <taxon>Eukaryota</taxon>
        <taxon>Viridiplantae</taxon>
        <taxon>Streptophyta</taxon>
        <taxon>Embryophyta</taxon>
        <taxon>Tracheophyta</taxon>
        <taxon>Spermatophyta</taxon>
        <taxon>Magnoliopsida</taxon>
        <taxon>eudicotyledons</taxon>
        <taxon>Gunneridae</taxon>
        <taxon>Pentapetalae</taxon>
        <taxon>asterids</taxon>
        <taxon>lamiids</taxon>
        <taxon>Boraginales</taxon>
        <taxon>Boraginaceae</taxon>
        <taxon>Boraginoideae</taxon>
        <taxon>Lithospermeae</taxon>
        <taxon>Lithospermum</taxon>
    </lineage>
</organism>